<dbReference type="Gene3D" id="3.40.1090.10">
    <property type="entry name" value="Cytosolic phospholipase A2 catalytic domain"/>
    <property type="match status" value="2"/>
</dbReference>
<evidence type="ECO:0000256" key="2">
    <source>
        <dbReference type="ARBA" id="ARBA00022963"/>
    </source>
</evidence>
<dbReference type="PANTHER" id="PTHR14226">
    <property type="entry name" value="NEUROPATHY TARGET ESTERASE/SWISS CHEESE D.MELANOGASTER"/>
    <property type="match status" value="1"/>
</dbReference>
<dbReference type="AlphaFoldDB" id="A0A6C0B3L3"/>
<organism evidence="5">
    <name type="scientific">viral metagenome</name>
    <dbReference type="NCBI Taxonomy" id="1070528"/>
    <lineage>
        <taxon>unclassified sequences</taxon>
        <taxon>metagenomes</taxon>
        <taxon>organismal metagenomes</taxon>
    </lineage>
</organism>
<name>A0A6C0B3L3_9ZZZZ</name>
<dbReference type="PANTHER" id="PTHR14226:SF78">
    <property type="entry name" value="SLR0060 PROTEIN"/>
    <property type="match status" value="1"/>
</dbReference>
<accession>A0A6C0B3L3</accession>
<dbReference type="EMBL" id="MN739051">
    <property type="protein sequence ID" value="QHS86109.1"/>
    <property type="molecule type" value="Genomic_DNA"/>
</dbReference>
<evidence type="ECO:0000256" key="3">
    <source>
        <dbReference type="ARBA" id="ARBA00023098"/>
    </source>
</evidence>
<dbReference type="InterPro" id="IPR016035">
    <property type="entry name" value="Acyl_Trfase/lysoPLipase"/>
</dbReference>
<sequence>MPPFRILALGGGGTKGFLQIGALHELEAQIGNLSKYFSKGVYGCSIGSVLATGIAFGLNTAQMERLSKKCLNFLFVFENLNLTSLTNAGVKKGVVSMDSFEKHLLGAFDSEGVDLRNKVLRDAHIPLSVLASNMSRGIPTIFKGDIPILPALKASCCIPFLFHPQVIGKSVYLDGGMITNELHKLIPKEEQAETLSIYLIHSSPHVTPDNLERISMSEFAYKLYKSASLYQHSQNDDPNILSLYYAAGSGFTDKNDKEKEEMISTGRCLMRSFLSKRSR</sequence>
<feature type="domain" description="PNPLA" evidence="4">
    <location>
        <begin position="7"/>
        <end position="187"/>
    </location>
</feature>
<protein>
    <recommendedName>
        <fullName evidence="4">PNPLA domain-containing protein</fullName>
    </recommendedName>
</protein>
<dbReference type="GO" id="GO:0016042">
    <property type="term" value="P:lipid catabolic process"/>
    <property type="evidence" value="ECO:0007669"/>
    <property type="project" value="UniProtKB-KW"/>
</dbReference>
<dbReference type="PROSITE" id="PS51635">
    <property type="entry name" value="PNPLA"/>
    <property type="match status" value="1"/>
</dbReference>
<dbReference type="Pfam" id="PF01734">
    <property type="entry name" value="Patatin"/>
    <property type="match status" value="1"/>
</dbReference>
<evidence type="ECO:0000256" key="1">
    <source>
        <dbReference type="ARBA" id="ARBA00022801"/>
    </source>
</evidence>
<reference evidence="5" key="1">
    <citation type="journal article" date="2020" name="Nature">
        <title>Giant virus diversity and host interactions through global metagenomics.</title>
        <authorList>
            <person name="Schulz F."/>
            <person name="Roux S."/>
            <person name="Paez-Espino D."/>
            <person name="Jungbluth S."/>
            <person name="Walsh D.A."/>
            <person name="Denef V.J."/>
            <person name="McMahon K.D."/>
            <person name="Konstantinidis K.T."/>
            <person name="Eloe-Fadrosh E.A."/>
            <person name="Kyrpides N.C."/>
            <person name="Woyke T."/>
        </authorList>
    </citation>
    <scope>NUCLEOTIDE SEQUENCE</scope>
    <source>
        <strain evidence="5">GVMAG-M-3300009185-7</strain>
    </source>
</reference>
<evidence type="ECO:0000313" key="5">
    <source>
        <dbReference type="EMBL" id="QHS86109.1"/>
    </source>
</evidence>
<dbReference type="InterPro" id="IPR050301">
    <property type="entry name" value="NTE"/>
</dbReference>
<proteinExistence type="predicted"/>
<keyword evidence="3" id="KW-0443">Lipid metabolism</keyword>
<dbReference type="InterPro" id="IPR002641">
    <property type="entry name" value="PNPLA_dom"/>
</dbReference>
<keyword evidence="1" id="KW-0378">Hydrolase</keyword>
<keyword evidence="2" id="KW-0442">Lipid degradation</keyword>
<dbReference type="SUPFAM" id="SSF52151">
    <property type="entry name" value="FabD/lysophospholipase-like"/>
    <property type="match status" value="1"/>
</dbReference>
<dbReference type="GO" id="GO:0016787">
    <property type="term" value="F:hydrolase activity"/>
    <property type="evidence" value="ECO:0007669"/>
    <property type="project" value="UniProtKB-KW"/>
</dbReference>
<evidence type="ECO:0000259" key="4">
    <source>
        <dbReference type="PROSITE" id="PS51635"/>
    </source>
</evidence>